<accession>A0A8K0G1B7</accession>
<comment type="caution">
    <text evidence="2">The sequence shown here is derived from an EMBL/GenBank/DDBJ whole genome shotgun (WGS) entry which is preliminary data.</text>
</comment>
<name>A0A8K0G1B7_IGNLU</name>
<gene>
    <name evidence="2" type="ORF">ILUMI_21524</name>
</gene>
<dbReference type="InterPro" id="IPR000477">
    <property type="entry name" value="RT_dom"/>
</dbReference>
<dbReference type="EMBL" id="VTPC01090146">
    <property type="protein sequence ID" value="KAF2884637.1"/>
    <property type="molecule type" value="Genomic_DNA"/>
</dbReference>
<evidence type="ECO:0000259" key="1">
    <source>
        <dbReference type="Pfam" id="PF00078"/>
    </source>
</evidence>
<evidence type="ECO:0000313" key="3">
    <source>
        <dbReference type="Proteomes" id="UP000801492"/>
    </source>
</evidence>
<keyword evidence="3" id="KW-1185">Reference proteome</keyword>
<sequence>MVFCKNKKGELGGGMEENLNRWTEYFHEVYGSREEETEGINEDAYTPAIESDDPPTQREIAEIIRKLKNNKSPRQNGVTEEMLKAEGERLEKERAMCENYRLIALMDIVYKIMAVAIKNKLNEIVKKEMGQYHCGFRKYRSIIDQIFTLKQAGNNSVEQNLTLFVIFIDFKQADDTVIWQKVTEAMSDLEINGKFIKMVKMTLIDTDITSKKISHYTTRRKLYSAAGCGWSSESEVSSQTWILNQKKKEALEIFERKILRRIYGGKEEGGVWKRRTNREVMELHEEPSITNIARVQRMRWLGKVGRMEIERPTILSKIFGKRKRWRS</sequence>
<dbReference type="OrthoDB" id="6761369at2759"/>
<dbReference type="AlphaFoldDB" id="A0A8K0G1B7"/>
<proteinExistence type="predicted"/>
<dbReference type="PANTHER" id="PTHR19446">
    <property type="entry name" value="REVERSE TRANSCRIPTASES"/>
    <property type="match status" value="1"/>
</dbReference>
<dbReference type="Proteomes" id="UP000801492">
    <property type="component" value="Unassembled WGS sequence"/>
</dbReference>
<feature type="domain" description="Reverse transcriptase" evidence="1">
    <location>
        <begin position="94"/>
        <end position="212"/>
    </location>
</feature>
<protein>
    <recommendedName>
        <fullName evidence="1">Reverse transcriptase domain-containing protein</fullName>
    </recommendedName>
</protein>
<dbReference type="Pfam" id="PF00078">
    <property type="entry name" value="RVT_1"/>
    <property type="match status" value="1"/>
</dbReference>
<organism evidence="2 3">
    <name type="scientific">Ignelater luminosus</name>
    <name type="common">Cucubano</name>
    <name type="synonym">Pyrophorus luminosus</name>
    <dbReference type="NCBI Taxonomy" id="2038154"/>
    <lineage>
        <taxon>Eukaryota</taxon>
        <taxon>Metazoa</taxon>
        <taxon>Ecdysozoa</taxon>
        <taxon>Arthropoda</taxon>
        <taxon>Hexapoda</taxon>
        <taxon>Insecta</taxon>
        <taxon>Pterygota</taxon>
        <taxon>Neoptera</taxon>
        <taxon>Endopterygota</taxon>
        <taxon>Coleoptera</taxon>
        <taxon>Polyphaga</taxon>
        <taxon>Elateriformia</taxon>
        <taxon>Elateroidea</taxon>
        <taxon>Elateridae</taxon>
        <taxon>Agrypninae</taxon>
        <taxon>Pyrophorini</taxon>
        <taxon>Ignelater</taxon>
    </lineage>
</organism>
<reference evidence="2" key="1">
    <citation type="submission" date="2019-08" db="EMBL/GenBank/DDBJ databases">
        <title>The genome of the North American firefly Photinus pyralis.</title>
        <authorList>
            <consortium name="Photinus pyralis genome working group"/>
            <person name="Fallon T.R."/>
            <person name="Sander Lower S.E."/>
            <person name="Weng J.-K."/>
        </authorList>
    </citation>
    <scope>NUCLEOTIDE SEQUENCE</scope>
    <source>
        <strain evidence="2">TRF0915ILg1</strain>
        <tissue evidence="2">Whole body</tissue>
    </source>
</reference>
<evidence type="ECO:0000313" key="2">
    <source>
        <dbReference type="EMBL" id="KAF2884637.1"/>
    </source>
</evidence>